<reference evidence="3" key="1">
    <citation type="submission" date="2015-06" db="UniProtKB">
        <authorList>
            <consortium name="EnsemblPlants"/>
        </authorList>
    </citation>
    <scope>IDENTIFICATION</scope>
</reference>
<evidence type="ECO:0000256" key="1">
    <source>
        <dbReference type="PROSITE-ProRule" id="PRU00176"/>
    </source>
</evidence>
<accession>R7WD91</accession>
<dbReference type="GO" id="GO:0003723">
    <property type="term" value="F:RNA binding"/>
    <property type="evidence" value="ECO:0007669"/>
    <property type="project" value="UniProtKB-UniRule"/>
</dbReference>
<dbReference type="PROSITE" id="PS50102">
    <property type="entry name" value="RRM"/>
    <property type="match status" value="1"/>
</dbReference>
<dbReference type="AlphaFoldDB" id="R7WD91"/>
<dbReference type="InterPro" id="IPR000504">
    <property type="entry name" value="RRM_dom"/>
</dbReference>
<proteinExistence type="predicted"/>
<evidence type="ECO:0000313" key="3">
    <source>
        <dbReference type="EnsemblPlants" id="EMT20058"/>
    </source>
</evidence>
<organism evidence="3">
    <name type="scientific">Aegilops tauschii</name>
    <name type="common">Tausch's goatgrass</name>
    <name type="synonym">Aegilops squarrosa</name>
    <dbReference type="NCBI Taxonomy" id="37682"/>
    <lineage>
        <taxon>Eukaryota</taxon>
        <taxon>Viridiplantae</taxon>
        <taxon>Streptophyta</taxon>
        <taxon>Embryophyta</taxon>
        <taxon>Tracheophyta</taxon>
        <taxon>Spermatophyta</taxon>
        <taxon>Magnoliopsida</taxon>
        <taxon>Liliopsida</taxon>
        <taxon>Poales</taxon>
        <taxon>Poaceae</taxon>
        <taxon>BOP clade</taxon>
        <taxon>Pooideae</taxon>
        <taxon>Triticodae</taxon>
        <taxon>Triticeae</taxon>
        <taxon>Triticinae</taxon>
        <taxon>Aegilops</taxon>
    </lineage>
</organism>
<name>R7WD91_AEGTA</name>
<sequence>MAGYCGLLHGFLVSRRPAPGPAKDSVGGRTGPAAPDVVEISSDEEEEEEDGSPPVARKLRFDDAADGGVCDLVVKKGESGGADGVGEDDGDCVVLDGDPYAAVAVADEDGAAGNDGGSDELQIVAEKGQNRVAKVACRDFPHSRHLCSTMPFGATSHEKHCTMCYCFVCDAPAPCAYWGKGLSADDHCHATDKETKWKTMRLAFKCKGLQASHPEKENLVYPTMVHPTVTSVFSRLSLANRSPLRNVVNRNQEGHTSVRAPLNVQRTASAPSPATRASNAHTAQVTHLVEPTISAPRPHPAIRASSGTSNAHTAQVTPPLEPTVIAAMPHPAIRAGRVTSNAHTAQITQPIDPTAGAPRANLVIRAARDTHNGYTSQISHRVEQTVSASREYAATAATRAARHASNAHTAENTYPSTAFSYLPEPDRHEEDREYMTEEEYVRDGTKLYVGNLPYNIGNRALALSFEHAGAVLSSKVVYDRETGQSRGFGFVTMGTVQEAERAVRIYHGYEVYGRRLIVRKAAPRGAAPSDKSHTSRKGMRIIRLSTTTSCSRKPRCHW</sequence>
<feature type="compositionally biased region" description="Acidic residues" evidence="2">
    <location>
        <begin position="41"/>
        <end position="51"/>
    </location>
</feature>
<dbReference type="SUPFAM" id="SSF54928">
    <property type="entry name" value="RNA-binding domain, RBD"/>
    <property type="match status" value="1"/>
</dbReference>
<dbReference type="PANTHER" id="PTHR33443">
    <property type="entry name" value="ZGC:112980"/>
    <property type="match status" value="1"/>
</dbReference>
<dbReference type="SMART" id="SM00360">
    <property type="entry name" value="RRM"/>
    <property type="match status" value="1"/>
</dbReference>
<feature type="region of interest" description="Disordered" evidence="2">
    <location>
        <begin position="14"/>
        <end position="57"/>
    </location>
</feature>
<protein>
    <submittedName>
        <fullName evidence="3">28 kDa ribonucleoprotein, chloroplastic</fullName>
    </submittedName>
</protein>
<dbReference type="ExpressionAtlas" id="R7WD91">
    <property type="expression patterns" value="baseline"/>
</dbReference>
<dbReference type="InterPro" id="IPR012677">
    <property type="entry name" value="Nucleotide-bd_a/b_plait_sf"/>
</dbReference>
<dbReference type="InterPro" id="IPR053234">
    <property type="entry name" value="RPM1_Interactor"/>
</dbReference>
<evidence type="ECO:0000256" key="2">
    <source>
        <dbReference type="SAM" id="MobiDB-lite"/>
    </source>
</evidence>
<dbReference type="InterPro" id="IPR035979">
    <property type="entry name" value="RBD_domain_sf"/>
</dbReference>
<dbReference type="Gene3D" id="3.30.70.330">
    <property type="match status" value="1"/>
</dbReference>
<keyword evidence="1" id="KW-0694">RNA-binding</keyword>
<dbReference type="EnsemblPlants" id="EMT20058">
    <property type="protein sequence ID" value="EMT20058"/>
    <property type="gene ID" value="F775_12210"/>
</dbReference>
<dbReference type="Pfam" id="PF00076">
    <property type="entry name" value="RRM_1"/>
    <property type="match status" value="1"/>
</dbReference>
<dbReference type="PANTHER" id="PTHR33443:SF13">
    <property type="entry name" value="RRM DOMAIN-CONTAINING PROTEIN"/>
    <property type="match status" value="1"/>
</dbReference>